<dbReference type="PROSITE" id="PS00211">
    <property type="entry name" value="ABC_TRANSPORTER_1"/>
    <property type="match status" value="1"/>
</dbReference>
<gene>
    <name evidence="6" type="ORF">HOP12_02995</name>
</gene>
<keyword evidence="4 6" id="KW-0067">ATP-binding</keyword>
<dbReference type="InterPro" id="IPR027417">
    <property type="entry name" value="P-loop_NTPase"/>
</dbReference>
<proteinExistence type="inferred from homology"/>
<sequence length="242" mass="26190">MSTITQSASAVLDAPPAPAGIAAIRLTGVEKIHRTDRIETVALNQINLEVGRREFLSVMGPSGSGKSTLLNVIGLLDRPSKGTVEIGGQSVGALSDRELAITRNRDIGFVFQSFHLIQDLNVLDNVEIPLLYRQLPAGERSRMAKEALERVGLSARMSHFPSQLSGGQRQRVAIARAIVGRPSIVLADEPTGNLDSQMGEEIIAILEDLNRAGTAIVMVTHDQRLASRTARIVRLFDGRQVE</sequence>
<comment type="caution">
    <text evidence="6">The sequence shown here is derived from an EMBL/GenBank/DDBJ whole genome shotgun (WGS) entry which is preliminary data.</text>
</comment>
<dbReference type="InterPro" id="IPR017871">
    <property type="entry name" value="ABC_transporter-like_CS"/>
</dbReference>
<accession>A0A849SJU0</accession>
<dbReference type="InterPro" id="IPR003439">
    <property type="entry name" value="ABC_transporter-like_ATP-bd"/>
</dbReference>
<dbReference type="FunFam" id="3.40.50.300:FF:000032">
    <property type="entry name" value="Export ABC transporter ATP-binding protein"/>
    <property type="match status" value="1"/>
</dbReference>
<organism evidence="6 7">
    <name type="scientific">Eiseniibacteriota bacterium</name>
    <dbReference type="NCBI Taxonomy" id="2212470"/>
    <lineage>
        <taxon>Bacteria</taxon>
        <taxon>Candidatus Eiseniibacteriota</taxon>
    </lineage>
</organism>
<feature type="domain" description="ABC transporter" evidence="5">
    <location>
        <begin position="24"/>
        <end position="241"/>
    </location>
</feature>
<evidence type="ECO:0000313" key="7">
    <source>
        <dbReference type="Proteomes" id="UP000580839"/>
    </source>
</evidence>
<dbReference type="GO" id="GO:0016887">
    <property type="term" value="F:ATP hydrolysis activity"/>
    <property type="evidence" value="ECO:0007669"/>
    <property type="project" value="InterPro"/>
</dbReference>
<evidence type="ECO:0000259" key="5">
    <source>
        <dbReference type="PROSITE" id="PS50893"/>
    </source>
</evidence>
<dbReference type="InterPro" id="IPR003593">
    <property type="entry name" value="AAA+_ATPase"/>
</dbReference>
<name>A0A849SJU0_UNCEI</name>
<keyword evidence="3" id="KW-0547">Nucleotide-binding</keyword>
<evidence type="ECO:0000256" key="3">
    <source>
        <dbReference type="ARBA" id="ARBA00022741"/>
    </source>
</evidence>
<dbReference type="AlphaFoldDB" id="A0A849SJU0"/>
<dbReference type="EMBL" id="JABFRW010000029">
    <property type="protein sequence ID" value="NOT33117.1"/>
    <property type="molecule type" value="Genomic_DNA"/>
</dbReference>
<evidence type="ECO:0000256" key="4">
    <source>
        <dbReference type="ARBA" id="ARBA00022840"/>
    </source>
</evidence>
<dbReference type="SMART" id="SM00382">
    <property type="entry name" value="AAA"/>
    <property type="match status" value="1"/>
</dbReference>
<dbReference type="PROSITE" id="PS50893">
    <property type="entry name" value="ABC_TRANSPORTER_2"/>
    <property type="match status" value="1"/>
</dbReference>
<dbReference type="Gene3D" id="3.40.50.300">
    <property type="entry name" value="P-loop containing nucleotide triphosphate hydrolases"/>
    <property type="match status" value="1"/>
</dbReference>
<comment type="similarity">
    <text evidence="1">Belongs to the ABC transporter superfamily.</text>
</comment>
<evidence type="ECO:0000313" key="6">
    <source>
        <dbReference type="EMBL" id="NOT33117.1"/>
    </source>
</evidence>
<dbReference type="PANTHER" id="PTHR42798:SF2">
    <property type="entry name" value="ABC TRANSPORTER ATP-BINDING PROTEIN MG467-RELATED"/>
    <property type="match status" value="1"/>
</dbReference>
<keyword evidence="2" id="KW-0813">Transport</keyword>
<reference evidence="6 7" key="1">
    <citation type="submission" date="2020-04" db="EMBL/GenBank/DDBJ databases">
        <title>Metagenomic profiling of ammonia- and methane-oxidizing microorganisms in a Dutch drinking water treatment plant.</title>
        <authorList>
            <person name="Poghosyan L."/>
            <person name="Leucker S."/>
        </authorList>
    </citation>
    <scope>NUCLEOTIDE SEQUENCE [LARGE SCALE GENOMIC DNA]</scope>
    <source>
        <strain evidence="6">S-RSF-IL-03</strain>
    </source>
</reference>
<dbReference type="SUPFAM" id="SSF52540">
    <property type="entry name" value="P-loop containing nucleoside triphosphate hydrolases"/>
    <property type="match status" value="1"/>
</dbReference>
<dbReference type="GO" id="GO:0098796">
    <property type="term" value="C:membrane protein complex"/>
    <property type="evidence" value="ECO:0007669"/>
    <property type="project" value="UniProtKB-ARBA"/>
</dbReference>
<protein>
    <submittedName>
        <fullName evidence="6">ABC transporter ATP-binding protein</fullName>
    </submittedName>
</protein>
<dbReference type="GO" id="GO:0005524">
    <property type="term" value="F:ATP binding"/>
    <property type="evidence" value="ECO:0007669"/>
    <property type="project" value="UniProtKB-KW"/>
</dbReference>
<dbReference type="CDD" id="cd03255">
    <property type="entry name" value="ABC_MJ0796_LolCDE_FtsE"/>
    <property type="match status" value="1"/>
</dbReference>
<dbReference type="GO" id="GO:0022857">
    <property type="term" value="F:transmembrane transporter activity"/>
    <property type="evidence" value="ECO:0007669"/>
    <property type="project" value="UniProtKB-ARBA"/>
</dbReference>
<dbReference type="Pfam" id="PF00005">
    <property type="entry name" value="ABC_tran"/>
    <property type="match status" value="1"/>
</dbReference>
<evidence type="ECO:0000256" key="1">
    <source>
        <dbReference type="ARBA" id="ARBA00005417"/>
    </source>
</evidence>
<dbReference type="InterPro" id="IPR017911">
    <property type="entry name" value="MacB-like_ATP-bd"/>
</dbReference>
<dbReference type="Proteomes" id="UP000580839">
    <property type="component" value="Unassembled WGS sequence"/>
</dbReference>
<dbReference type="PANTHER" id="PTHR42798">
    <property type="entry name" value="LIPOPROTEIN-RELEASING SYSTEM ATP-BINDING PROTEIN LOLD"/>
    <property type="match status" value="1"/>
</dbReference>
<evidence type="ECO:0000256" key="2">
    <source>
        <dbReference type="ARBA" id="ARBA00022448"/>
    </source>
</evidence>